<evidence type="ECO:0000256" key="1">
    <source>
        <dbReference type="ARBA" id="ARBA00022821"/>
    </source>
</evidence>
<dbReference type="PANTHER" id="PTHR36766">
    <property type="entry name" value="PLANT BROAD-SPECTRUM MILDEW RESISTANCE PROTEIN RPW8"/>
    <property type="match status" value="1"/>
</dbReference>
<comment type="caution">
    <text evidence="2">The sequence shown here is derived from an EMBL/GenBank/DDBJ whole genome shotgun (WGS) entry which is preliminary data.</text>
</comment>
<dbReference type="GO" id="GO:0006952">
    <property type="term" value="P:defense response"/>
    <property type="evidence" value="ECO:0007669"/>
    <property type="project" value="UniProtKB-KW"/>
</dbReference>
<dbReference type="Gramene" id="rna13525">
    <property type="protein sequence ID" value="RHN65657.1"/>
    <property type="gene ID" value="gene13525"/>
</dbReference>
<dbReference type="EMBL" id="PSQE01000003">
    <property type="protein sequence ID" value="RHN65657.1"/>
    <property type="molecule type" value="Genomic_DNA"/>
</dbReference>
<dbReference type="PANTHER" id="PTHR36766:SF70">
    <property type="entry name" value="DISEASE RESISTANCE PROTEIN RGA4"/>
    <property type="match status" value="1"/>
</dbReference>
<gene>
    <name evidence="2" type="ORF">MtrunA17_Chr3g0082341</name>
</gene>
<dbReference type="InterPro" id="IPR032675">
    <property type="entry name" value="LRR_dom_sf"/>
</dbReference>
<accession>A0A396IRT6</accession>
<name>A0A396IRT6_MEDTR</name>
<dbReference type="Gene3D" id="3.80.10.10">
    <property type="entry name" value="Ribonuclease Inhibitor"/>
    <property type="match status" value="1"/>
</dbReference>
<proteinExistence type="predicted"/>
<keyword evidence="1" id="KW-0611">Plant defense</keyword>
<protein>
    <submittedName>
        <fullName evidence="2">Putative leucine-rich repeat domain, L domain-containing protein</fullName>
    </submittedName>
</protein>
<reference evidence="2" key="1">
    <citation type="journal article" date="2018" name="Nat. Plants">
        <title>Whole-genome landscape of Medicago truncatula symbiotic genes.</title>
        <authorList>
            <person name="Pecrix Y."/>
            <person name="Gamas P."/>
            <person name="Carrere S."/>
        </authorList>
    </citation>
    <scope>NUCLEOTIDE SEQUENCE</scope>
    <source>
        <tissue evidence="2">Leaves</tissue>
    </source>
</reference>
<dbReference type="AlphaFoldDB" id="A0A396IRT6"/>
<sequence>MFMRDLPNLQSFSMDDLPISLKELIVYNVGMILWNTTWELHTSLSVLGILGADNVKALMKMDAPRLPASLVSLYIHNFGDITFLDGKWLQHLTSLQKLFINDAPKLMSFPEEGLPSSLQELHITDCPLLEASLLKKRGKERCKISHIPLIFINNQIISFI</sequence>
<dbReference type="Proteomes" id="UP000265566">
    <property type="component" value="Chromosome 3"/>
</dbReference>
<organism evidence="2">
    <name type="scientific">Medicago truncatula</name>
    <name type="common">Barrel medic</name>
    <name type="synonym">Medicago tribuloides</name>
    <dbReference type="NCBI Taxonomy" id="3880"/>
    <lineage>
        <taxon>Eukaryota</taxon>
        <taxon>Viridiplantae</taxon>
        <taxon>Streptophyta</taxon>
        <taxon>Embryophyta</taxon>
        <taxon>Tracheophyta</taxon>
        <taxon>Spermatophyta</taxon>
        <taxon>Magnoliopsida</taxon>
        <taxon>eudicotyledons</taxon>
        <taxon>Gunneridae</taxon>
        <taxon>Pentapetalae</taxon>
        <taxon>rosids</taxon>
        <taxon>fabids</taxon>
        <taxon>Fabales</taxon>
        <taxon>Fabaceae</taxon>
        <taxon>Papilionoideae</taxon>
        <taxon>50 kb inversion clade</taxon>
        <taxon>NPAAA clade</taxon>
        <taxon>Hologalegina</taxon>
        <taxon>IRL clade</taxon>
        <taxon>Trifolieae</taxon>
        <taxon>Medicago</taxon>
    </lineage>
</organism>
<dbReference type="SUPFAM" id="SSF52058">
    <property type="entry name" value="L domain-like"/>
    <property type="match status" value="1"/>
</dbReference>
<evidence type="ECO:0000313" key="2">
    <source>
        <dbReference type="EMBL" id="RHN65657.1"/>
    </source>
</evidence>